<evidence type="ECO:0000256" key="5">
    <source>
        <dbReference type="ARBA" id="ARBA00023004"/>
    </source>
</evidence>
<dbReference type="GO" id="GO:0005506">
    <property type="term" value="F:iron ion binding"/>
    <property type="evidence" value="ECO:0007669"/>
    <property type="project" value="InterPro"/>
</dbReference>
<organism evidence="8 9">
    <name type="scientific">Leersia perrieri</name>
    <dbReference type="NCBI Taxonomy" id="77586"/>
    <lineage>
        <taxon>Eukaryota</taxon>
        <taxon>Viridiplantae</taxon>
        <taxon>Streptophyta</taxon>
        <taxon>Embryophyta</taxon>
        <taxon>Tracheophyta</taxon>
        <taxon>Spermatophyta</taxon>
        <taxon>Magnoliopsida</taxon>
        <taxon>Liliopsida</taxon>
        <taxon>Poales</taxon>
        <taxon>Poaceae</taxon>
        <taxon>BOP clade</taxon>
        <taxon>Oryzoideae</taxon>
        <taxon>Oryzeae</taxon>
        <taxon>Oryzinae</taxon>
        <taxon>Leersia</taxon>
    </lineage>
</organism>
<comment type="similarity">
    <text evidence="1 7">Belongs to the cytochrome P450 family.</text>
</comment>
<dbReference type="GO" id="GO:0004497">
    <property type="term" value="F:monooxygenase activity"/>
    <property type="evidence" value="ECO:0007669"/>
    <property type="project" value="UniProtKB-KW"/>
</dbReference>
<evidence type="ECO:0000256" key="3">
    <source>
        <dbReference type="ARBA" id="ARBA00022723"/>
    </source>
</evidence>
<protein>
    <recommendedName>
        <fullName evidence="10">Cytochrome P450</fullName>
    </recommendedName>
</protein>
<keyword evidence="7" id="KW-0503">Monooxygenase</keyword>
<dbReference type="Proteomes" id="UP000032180">
    <property type="component" value="Chromosome 2"/>
</dbReference>
<evidence type="ECO:0000256" key="7">
    <source>
        <dbReference type="RuleBase" id="RU000461"/>
    </source>
</evidence>
<reference evidence="9" key="2">
    <citation type="submission" date="2013-12" db="EMBL/GenBank/DDBJ databases">
        <authorList>
            <person name="Yu Y."/>
            <person name="Lee S."/>
            <person name="de Baynast K."/>
            <person name="Wissotski M."/>
            <person name="Liu L."/>
            <person name="Talag J."/>
            <person name="Goicoechea J."/>
            <person name="Angelova A."/>
            <person name="Jetty R."/>
            <person name="Kudrna D."/>
            <person name="Golser W."/>
            <person name="Rivera L."/>
            <person name="Zhang J."/>
            <person name="Wing R."/>
        </authorList>
    </citation>
    <scope>NUCLEOTIDE SEQUENCE</scope>
</reference>
<keyword evidence="3 6" id="KW-0479">Metal-binding</keyword>
<evidence type="ECO:0000313" key="8">
    <source>
        <dbReference type="EnsemblPlants" id="LPERR02G11480.1"/>
    </source>
</evidence>
<evidence type="ECO:0008006" key="10">
    <source>
        <dbReference type="Google" id="ProtNLM"/>
    </source>
</evidence>
<dbReference type="InterPro" id="IPR017972">
    <property type="entry name" value="Cyt_P450_CS"/>
</dbReference>
<dbReference type="PRINTS" id="PR00463">
    <property type="entry name" value="EP450I"/>
</dbReference>
<evidence type="ECO:0000256" key="6">
    <source>
        <dbReference type="PIRSR" id="PIRSR602401-1"/>
    </source>
</evidence>
<reference evidence="8" key="3">
    <citation type="submission" date="2015-04" db="UniProtKB">
        <authorList>
            <consortium name="EnsemblPlants"/>
        </authorList>
    </citation>
    <scope>IDENTIFICATION</scope>
</reference>
<dbReference type="Gramene" id="LPERR02G11480.1">
    <property type="protein sequence ID" value="LPERR02G11480.1"/>
    <property type="gene ID" value="LPERR02G11480"/>
</dbReference>
<dbReference type="GO" id="GO:0016705">
    <property type="term" value="F:oxidoreductase activity, acting on paired donors, with incorporation or reduction of molecular oxygen"/>
    <property type="evidence" value="ECO:0007669"/>
    <property type="project" value="InterPro"/>
</dbReference>
<keyword evidence="7" id="KW-0560">Oxidoreductase</keyword>
<keyword evidence="9" id="KW-1185">Reference proteome</keyword>
<dbReference type="PANTHER" id="PTHR47955">
    <property type="entry name" value="CYTOCHROME P450 FAMILY 71 PROTEIN"/>
    <property type="match status" value="1"/>
</dbReference>
<evidence type="ECO:0000256" key="1">
    <source>
        <dbReference type="ARBA" id="ARBA00010617"/>
    </source>
</evidence>
<feature type="binding site" description="axial binding residue" evidence="6">
    <location>
        <position position="430"/>
    </location>
    <ligand>
        <name>heme</name>
        <dbReference type="ChEBI" id="CHEBI:30413"/>
    </ligand>
    <ligandPart>
        <name>Fe</name>
        <dbReference type="ChEBI" id="CHEBI:18248"/>
    </ligandPart>
</feature>
<dbReference type="AlphaFoldDB" id="A0A0D9VF88"/>
<keyword evidence="4" id="KW-1133">Transmembrane helix</keyword>
<dbReference type="EnsemblPlants" id="LPERR02G11480.1">
    <property type="protein sequence ID" value="LPERR02G11480.1"/>
    <property type="gene ID" value="LPERR02G11480"/>
</dbReference>
<dbReference type="PANTHER" id="PTHR47955:SF21">
    <property type="entry name" value="OS06G0642300 PROTEIN"/>
    <property type="match status" value="1"/>
</dbReference>
<dbReference type="InterPro" id="IPR002401">
    <property type="entry name" value="Cyt_P450_E_grp-I"/>
</dbReference>
<evidence type="ECO:0000256" key="2">
    <source>
        <dbReference type="ARBA" id="ARBA00022692"/>
    </source>
</evidence>
<evidence type="ECO:0000313" key="9">
    <source>
        <dbReference type="Proteomes" id="UP000032180"/>
    </source>
</evidence>
<sequence>MDHILLLLLVVLVPLFLLLMLPIKINSRTGGVRLPPGPWRLPVIGNLHQVMLRGPLLHRAMADMARRLGDAPLMYVRLGEVDAVVASSAEAAREITSGAHDLPFACRPLTPTVAALRPGGAGLGFAPYGAAWRLLRRICVAEILGARRVRRRRPPASSPRAAASPSSVVNLGERIAAAVSDSTVRAMIGDRFERRGEYLAEVNEQLKLLGGFSLDDMFPSSRLASAIGGGVRRAEANGRNLDELIDCIIRQHERRRVDGDNGMEEENNQDLIDVLLSIQKQSEFETPLTMEQIKAVILDIFVGGSETSSTALQWAMSELMRNPKVMQKAQAEIRDKLGEKPTVTEDDLSNPKYLKFVIKESLRLHPVIPLIPRKCRESCKIMGYDIPRGTSVYLNDDAEEFKPERFEKSVIDFKGMDLEFMPFGTGRRICPGVASAEAIMVLLLGTLLYHFDWKLPCGITSNELDMAEEMAVTVRRKNDLHLRPILRVPQA</sequence>
<dbReference type="InterPro" id="IPR001128">
    <property type="entry name" value="Cyt_P450"/>
</dbReference>
<keyword evidence="2" id="KW-0812">Transmembrane</keyword>
<dbReference type="SUPFAM" id="SSF48264">
    <property type="entry name" value="Cytochrome P450"/>
    <property type="match status" value="1"/>
</dbReference>
<dbReference type="eggNOG" id="KOG0156">
    <property type="taxonomic scope" value="Eukaryota"/>
</dbReference>
<dbReference type="PROSITE" id="PS00086">
    <property type="entry name" value="CYTOCHROME_P450"/>
    <property type="match status" value="1"/>
</dbReference>
<dbReference type="GO" id="GO:0020037">
    <property type="term" value="F:heme binding"/>
    <property type="evidence" value="ECO:0007669"/>
    <property type="project" value="InterPro"/>
</dbReference>
<reference evidence="8 9" key="1">
    <citation type="submission" date="2012-08" db="EMBL/GenBank/DDBJ databases">
        <title>Oryza genome evolution.</title>
        <authorList>
            <person name="Wing R.A."/>
        </authorList>
    </citation>
    <scope>NUCLEOTIDE SEQUENCE</scope>
</reference>
<keyword evidence="6 7" id="KW-0349">Heme</keyword>
<dbReference type="STRING" id="77586.A0A0D9VF88"/>
<dbReference type="HOGENOM" id="CLU_001570_4_1_1"/>
<accession>A0A0D9VF88</accession>
<keyword evidence="5 6" id="KW-0408">Iron</keyword>
<dbReference type="InterPro" id="IPR036396">
    <property type="entry name" value="Cyt_P450_sf"/>
</dbReference>
<keyword evidence="4" id="KW-0472">Membrane</keyword>
<dbReference type="Gene3D" id="1.10.630.10">
    <property type="entry name" value="Cytochrome P450"/>
    <property type="match status" value="1"/>
</dbReference>
<proteinExistence type="inferred from homology"/>
<dbReference type="Pfam" id="PF00067">
    <property type="entry name" value="p450"/>
    <property type="match status" value="1"/>
</dbReference>
<dbReference type="PRINTS" id="PR00385">
    <property type="entry name" value="P450"/>
</dbReference>
<comment type="cofactor">
    <cofactor evidence="6">
        <name>heme</name>
        <dbReference type="ChEBI" id="CHEBI:30413"/>
    </cofactor>
</comment>
<name>A0A0D9VF88_9ORYZ</name>
<evidence type="ECO:0000256" key="4">
    <source>
        <dbReference type="ARBA" id="ARBA00022989"/>
    </source>
</evidence>